<reference evidence="2" key="1">
    <citation type="submission" date="2022-12" db="EMBL/GenBank/DDBJ databases">
        <title>New Phytohabitans aurantiacus sp. RD004123 nov., an actinomycete isolated from soil.</title>
        <authorList>
            <person name="Triningsih D.W."/>
            <person name="Harunari E."/>
            <person name="Igarashi Y."/>
        </authorList>
    </citation>
    <scope>NUCLEOTIDE SEQUENCE</scope>
    <source>
        <strain evidence="2">RD004123</strain>
    </source>
</reference>
<protein>
    <submittedName>
        <fullName evidence="2">Uncharacterized protein</fullName>
    </submittedName>
</protein>
<sequence>MFDEAAFHTEPAPHDVEPFIGPWNATAPETAYRSDDTRKQHEIIRAYEISWHCGMHPAHQKRRLPPPLLDAPVHQRHGGAGHHGAPQRIVEHRLADNGSMSTGLVRRVQASQRSALGRSSRTCSALIFVAPPLVNLRR</sequence>
<organism evidence="2 3">
    <name type="scientific">Phytohabitans aurantiacus</name>
    <dbReference type="NCBI Taxonomy" id="3016789"/>
    <lineage>
        <taxon>Bacteria</taxon>
        <taxon>Bacillati</taxon>
        <taxon>Actinomycetota</taxon>
        <taxon>Actinomycetes</taxon>
        <taxon>Micromonosporales</taxon>
        <taxon>Micromonosporaceae</taxon>
    </lineage>
</organism>
<gene>
    <name evidence="2" type="ORF">Pa4123_92430</name>
</gene>
<accession>A0ABQ5RB44</accession>
<feature type="compositionally biased region" description="Basic and acidic residues" evidence="1">
    <location>
        <begin position="1"/>
        <end position="17"/>
    </location>
</feature>
<keyword evidence="3" id="KW-1185">Reference proteome</keyword>
<feature type="region of interest" description="Disordered" evidence="1">
    <location>
        <begin position="1"/>
        <end position="20"/>
    </location>
</feature>
<evidence type="ECO:0000313" key="3">
    <source>
        <dbReference type="Proteomes" id="UP001144280"/>
    </source>
</evidence>
<proteinExistence type="predicted"/>
<name>A0ABQ5RB44_9ACTN</name>
<dbReference type="Proteomes" id="UP001144280">
    <property type="component" value="Unassembled WGS sequence"/>
</dbReference>
<comment type="caution">
    <text evidence="2">The sequence shown here is derived from an EMBL/GenBank/DDBJ whole genome shotgun (WGS) entry which is preliminary data.</text>
</comment>
<evidence type="ECO:0000256" key="1">
    <source>
        <dbReference type="SAM" id="MobiDB-lite"/>
    </source>
</evidence>
<evidence type="ECO:0000313" key="2">
    <source>
        <dbReference type="EMBL" id="GLI03962.1"/>
    </source>
</evidence>
<dbReference type="EMBL" id="BSDI01000126">
    <property type="protein sequence ID" value="GLI03962.1"/>
    <property type="molecule type" value="Genomic_DNA"/>
</dbReference>